<comment type="caution">
    <text evidence="1">The sequence shown here is derived from an EMBL/GenBank/DDBJ whole genome shotgun (WGS) entry which is preliminary data.</text>
</comment>
<dbReference type="SUPFAM" id="SSF53383">
    <property type="entry name" value="PLP-dependent transferases"/>
    <property type="match status" value="1"/>
</dbReference>
<reference evidence="1 2" key="1">
    <citation type="submission" date="2019-09" db="EMBL/GenBank/DDBJ databases">
        <title>NBRP : Genome information of microbial organism related human and environment.</title>
        <authorList>
            <person name="Hattori M."/>
            <person name="Oshima K."/>
            <person name="Inaba H."/>
            <person name="Suda W."/>
            <person name="Sakamoto M."/>
            <person name="Iino T."/>
            <person name="Kitahara M."/>
            <person name="Oshida Y."/>
            <person name="Iida T."/>
            <person name="Kudo T."/>
            <person name="Itoh T."/>
            <person name="Ohkuma M."/>
        </authorList>
    </citation>
    <scope>NUCLEOTIDE SEQUENCE [LARGE SCALE GENOMIC DNA]</scope>
    <source>
        <strain evidence="1 2">Hi-2</strain>
    </source>
</reference>
<organism evidence="1 2">
    <name type="scientific">Iodidimonas gelatinilytica</name>
    <dbReference type="NCBI Taxonomy" id="1236966"/>
    <lineage>
        <taxon>Bacteria</taxon>
        <taxon>Pseudomonadati</taxon>
        <taxon>Pseudomonadota</taxon>
        <taxon>Alphaproteobacteria</taxon>
        <taxon>Iodidimonadales</taxon>
        <taxon>Iodidimonadaceae</taxon>
        <taxon>Iodidimonas</taxon>
    </lineage>
</organism>
<dbReference type="Gene3D" id="3.90.1150.10">
    <property type="entry name" value="Aspartate Aminotransferase, domain 1"/>
    <property type="match status" value="1"/>
</dbReference>
<dbReference type="Proteomes" id="UP000322084">
    <property type="component" value="Unassembled WGS sequence"/>
</dbReference>
<accession>A0A5A7MV04</accession>
<evidence type="ECO:0000313" key="1">
    <source>
        <dbReference type="EMBL" id="GEQ98719.1"/>
    </source>
</evidence>
<evidence type="ECO:0008006" key="3">
    <source>
        <dbReference type="Google" id="ProtNLM"/>
    </source>
</evidence>
<gene>
    <name evidence="1" type="ORF">JCM17844_23560</name>
</gene>
<dbReference type="AlphaFoldDB" id="A0A5A7MV04"/>
<protein>
    <recommendedName>
        <fullName evidence="3">Aspartate aminotransferase family protein</fullName>
    </recommendedName>
</protein>
<proteinExistence type="predicted"/>
<evidence type="ECO:0000313" key="2">
    <source>
        <dbReference type="Proteomes" id="UP000322084"/>
    </source>
</evidence>
<sequence length="51" mass="5666">MTSALMSVYRQAEVAFDHGKGAYIFDVNGRQYLDFNAGIAVSTLATPIRIW</sequence>
<dbReference type="InterPro" id="IPR015424">
    <property type="entry name" value="PyrdxlP-dep_Trfase"/>
</dbReference>
<dbReference type="InterPro" id="IPR015422">
    <property type="entry name" value="PyrdxlP-dep_Trfase_small"/>
</dbReference>
<dbReference type="EMBL" id="BKCL01000008">
    <property type="protein sequence ID" value="GEQ98719.1"/>
    <property type="molecule type" value="Genomic_DNA"/>
</dbReference>
<name>A0A5A7MV04_9PROT</name>